<dbReference type="PANTHER" id="PTHR47642">
    <property type="entry name" value="ATP-DEPENDENT DNA HELICASE"/>
    <property type="match status" value="1"/>
</dbReference>
<keyword evidence="8" id="KW-0413">Isomerase</keyword>
<organism evidence="12 13">
    <name type="scientific">Mytilus galloprovincialis</name>
    <name type="common">Mediterranean mussel</name>
    <dbReference type="NCBI Taxonomy" id="29158"/>
    <lineage>
        <taxon>Eukaryota</taxon>
        <taxon>Metazoa</taxon>
        <taxon>Spiralia</taxon>
        <taxon>Lophotrochozoa</taxon>
        <taxon>Mollusca</taxon>
        <taxon>Bivalvia</taxon>
        <taxon>Autobranchia</taxon>
        <taxon>Pteriomorphia</taxon>
        <taxon>Mytilida</taxon>
        <taxon>Mytiloidea</taxon>
        <taxon>Mytilidae</taxon>
        <taxon>Mytilinae</taxon>
        <taxon>Mytilus</taxon>
    </lineage>
</organism>
<dbReference type="Gene3D" id="2.120.10.30">
    <property type="entry name" value="TolB, C-terminal domain"/>
    <property type="match status" value="1"/>
</dbReference>
<dbReference type="EC" id="5.6.2.3" evidence="9"/>
<evidence type="ECO:0000256" key="9">
    <source>
        <dbReference type="RuleBase" id="RU363044"/>
    </source>
</evidence>
<dbReference type="SUPFAM" id="SSF52540">
    <property type="entry name" value="P-loop containing nucleoside triphosphate hydrolases"/>
    <property type="match status" value="2"/>
</dbReference>
<evidence type="ECO:0000256" key="1">
    <source>
        <dbReference type="ARBA" id="ARBA00022741"/>
    </source>
</evidence>
<dbReference type="InterPro" id="IPR049163">
    <property type="entry name" value="Pif1-like_2B_dom"/>
</dbReference>
<evidence type="ECO:0000256" key="7">
    <source>
        <dbReference type="ARBA" id="ARBA00023204"/>
    </source>
</evidence>
<dbReference type="InterPro" id="IPR051055">
    <property type="entry name" value="PIF1_helicase"/>
</dbReference>
<evidence type="ECO:0000256" key="6">
    <source>
        <dbReference type="ARBA" id="ARBA00023125"/>
    </source>
</evidence>
<name>A0A8B6CJ19_MYTGA</name>
<protein>
    <recommendedName>
        <fullName evidence="9">ATP-dependent DNA helicase</fullName>
        <ecNumber evidence="9">5.6.2.3</ecNumber>
    </recommendedName>
</protein>
<evidence type="ECO:0000259" key="10">
    <source>
        <dbReference type="Pfam" id="PF05970"/>
    </source>
</evidence>
<dbReference type="Pfam" id="PF05970">
    <property type="entry name" value="PIF1"/>
    <property type="match status" value="1"/>
</dbReference>
<keyword evidence="13" id="KW-1185">Reference proteome</keyword>
<comment type="similarity">
    <text evidence="9">Belongs to the helicase family.</text>
</comment>
<evidence type="ECO:0000313" key="12">
    <source>
        <dbReference type="EMBL" id="VDI05749.1"/>
    </source>
</evidence>
<dbReference type="EMBL" id="UYJE01001857">
    <property type="protein sequence ID" value="VDI05749.1"/>
    <property type="molecule type" value="Genomic_DNA"/>
</dbReference>
<dbReference type="OrthoDB" id="6132017at2759"/>
<dbReference type="InterPro" id="IPR011042">
    <property type="entry name" value="6-blade_b-propeller_TolB-like"/>
</dbReference>
<dbReference type="Gene3D" id="3.40.50.300">
    <property type="entry name" value="P-loop containing nucleotide triphosphate hydrolases"/>
    <property type="match status" value="1"/>
</dbReference>
<evidence type="ECO:0000256" key="8">
    <source>
        <dbReference type="ARBA" id="ARBA00023235"/>
    </source>
</evidence>
<evidence type="ECO:0000256" key="2">
    <source>
        <dbReference type="ARBA" id="ARBA00022763"/>
    </source>
</evidence>
<dbReference type="GO" id="GO:0006281">
    <property type="term" value="P:DNA repair"/>
    <property type="evidence" value="ECO:0007669"/>
    <property type="project" value="UniProtKB-KW"/>
</dbReference>
<keyword evidence="5 9" id="KW-0067">ATP-binding</keyword>
<evidence type="ECO:0000256" key="4">
    <source>
        <dbReference type="ARBA" id="ARBA00022806"/>
    </source>
</evidence>
<comment type="caution">
    <text evidence="12">The sequence shown here is derived from an EMBL/GenBank/DDBJ whole genome shotgun (WGS) entry which is preliminary data.</text>
</comment>
<dbReference type="PANTHER" id="PTHR47642:SF5">
    <property type="entry name" value="ATP-DEPENDENT DNA HELICASE"/>
    <property type="match status" value="1"/>
</dbReference>
<keyword evidence="9" id="KW-0233">DNA recombination</keyword>
<accession>A0A8B6CJ19</accession>
<sequence>MKLKHHKKVAVTATTGMASTQLGFEATTLHHWSGILDGRYIIDQMKELYDHDDRFAAAKLRIEQTECLMIDEISMMSRKILELLESVCRHVRRNENMFGGIQVIVCGDFKQLPPVPNHRLQDDGCYCLESDVFKNAFVHHINLTKVIRQNEADLIKAVHELCDGSPSVETVELLKSLDRPLPDNIKITSLYGTNFDVNFINHEKLEELAGEEFVFKAKDEGPQNLLASTNAAKTLVLKVGSPIILIRNISEGLFNGARGMVHSLKKDGPPVININGKIIAIPTYKFDVFDMQKNKVLASRMQYPIMLAFAMTVHRAQGQTLQYVDVDCYSFFAAGQMGVAVGRVETKAGLRVRNFNRSAATLKHPSCVYDFYNFINMKEPLADLSCCKKNTTRKESSIVLPSTSDLIDNIPEDPDNENDAEIDLDLPTLQNPYEIQDFLLDNQDSSFLSVVSADFYTTPAFLSHVNFLYFKVNELTLNPFTKSTTQQWNSTYADLNTFLTSNEHSRSCQKLFKVHNLNKHQNKLSTKLMFWLFDKHVEMKAKNIISSQIELMETREKQPVKHSSAGEAKIRYLAGACCNKISSRLRNSVLRKIGQTSKKSKIARKLDYKKHAMLKKFRIEESEAPHNSKNKRVEVLLRVQTPEEWDEDTIVETIRRMCDKINKGGNIIIKETTLEQFMLVVEILIDTLRIRQNLKDEIEIFFRKIFDQCNIDTGQSDTVNVSIESINEIQSHVPADVELLFMKSLTVQKRQNAFFTSCAVWSDNHYIFIDSNNMCLILSNHKTGDTEEIELRNKPFSMAIIDSNNVAISFPEKQEIAILNLSTISKHGPTKFKKVNGKCYTLTKYDDNILLVYIQGKGIHSYNMSKDEFKSLNIQIPSFVPHSDEICARNNRLFHTNRSSGSVFCYEINETNGSLLWKFESDLKRPTALTCDTFGNVYVTDYTSHQLYFISANGQSHKSLLSKKDKLWLPTFVYFCVERDCLLVVNRDNGYAASYSIKYAKIE</sequence>
<keyword evidence="6" id="KW-0238">DNA-binding</keyword>
<dbReference type="GO" id="GO:0043139">
    <property type="term" value="F:5'-3' DNA helicase activity"/>
    <property type="evidence" value="ECO:0007669"/>
    <property type="project" value="UniProtKB-EC"/>
</dbReference>
<keyword evidence="3 9" id="KW-0378">Hydrolase</keyword>
<keyword evidence="4 9" id="KW-0347">Helicase</keyword>
<evidence type="ECO:0000259" key="11">
    <source>
        <dbReference type="Pfam" id="PF21530"/>
    </source>
</evidence>
<dbReference type="GO" id="GO:0006310">
    <property type="term" value="P:DNA recombination"/>
    <property type="evidence" value="ECO:0007669"/>
    <property type="project" value="UniProtKB-KW"/>
</dbReference>
<dbReference type="Proteomes" id="UP000596742">
    <property type="component" value="Unassembled WGS sequence"/>
</dbReference>
<comment type="catalytic activity">
    <reaction evidence="9">
        <text>ATP + H2O = ADP + phosphate + H(+)</text>
        <dbReference type="Rhea" id="RHEA:13065"/>
        <dbReference type="ChEBI" id="CHEBI:15377"/>
        <dbReference type="ChEBI" id="CHEBI:15378"/>
        <dbReference type="ChEBI" id="CHEBI:30616"/>
        <dbReference type="ChEBI" id="CHEBI:43474"/>
        <dbReference type="ChEBI" id="CHEBI:456216"/>
        <dbReference type="EC" id="5.6.2.3"/>
    </reaction>
</comment>
<gene>
    <name evidence="12" type="ORF">MGAL_10B059169</name>
</gene>
<feature type="domain" description="DNA helicase Pif1-like DEAD-box helicase" evidence="10">
    <location>
        <begin position="5"/>
        <end position="154"/>
    </location>
</feature>
<dbReference type="GO" id="GO:0016787">
    <property type="term" value="F:hydrolase activity"/>
    <property type="evidence" value="ECO:0007669"/>
    <property type="project" value="UniProtKB-KW"/>
</dbReference>
<dbReference type="GO" id="GO:0000723">
    <property type="term" value="P:telomere maintenance"/>
    <property type="evidence" value="ECO:0007669"/>
    <property type="project" value="InterPro"/>
</dbReference>
<evidence type="ECO:0000256" key="5">
    <source>
        <dbReference type="ARBA" id="ARBA00022840"/>
    </source>
</evidence>
<keyword evidence="7 9" id="KW-0234">DNA repair</keyword>
<dbReference type="InterPro" id="IPR027417">
    <property type="entry name" value="P-loop_NTPase"/>
</dbReference>
<keyword evidence="2 9" id="KW-0227">DNA damage</keyword>
<reference evidence="12" key="1">
    <citation type="submission" date="2018-11" db="EMBL/GenBank/DDBJ databases">
        <authorList>
            <person name="Alioto T."/>
            <person name="Alioto T."/>
        </authorList>
    </citation>
    <scope>NUCLEOTIDE SEQUENCE</scope>
</reference>
<dbReference type="SUPFAM" id="SSF63829">
    <property type="entry name" value="Calcium-dependent phosphotriesterase"/>
    <property type="match status" value="1"/>
</dbReference>
<dbReference type="AlphaFoldDB" id="A0A8B6CJ19"/>
<keyword evidence="1 9" id="KW-0547">Nucleotide-binding</keyword>
<dbReference type="InterPro" id="IPR010285">
    <property type="entry name" value="DNA_helicase_pif1-like_DEAD"/>
</dbReference>
<dbReference type="GO" id="GO:0005524">
    <property type="term" value="F:ATP binding"/>
    <property type="evidence" value="ECO:0007669"/>
    <property type="project" value="UniProtKB-KW"/>
</dbReference>
<feature type="domain" description="DNA helicase Pif1-like 2B" evidence="11">
    <location>
        <begin position="225"/>
        <end position="264"/>
    </location>
</feature>
<evidence type="ECO:0000313" key="13">
    <source>
        <dbReference type="Proteomes" id="UP000596742"/>
    </source>
</evidence>
<proteinExistence type="inferred from homology"/>
<evidence type="ECO:0000256" key="3">
    <source>
        <dbReference type="ARBA" id="ARBA00022801"/>
    </source>
</evidence>
<dbReference type="Pfam" id="PF21530">
    <property type="entry name" value="Pif1_2B_dom"/>
    <property type="match status" value="1"/>
</dbReference>
<comment type="cofactor">
    <cofactor evidence="9">
        <name>Mg(2+)</name>
        <dbReference type="ChEBI" id="CHEBI:18420"/>
    </cofactor>
</comment>